<feature type="domain" description="MoaB/Mog" evidence="2">
    <location>
        <begin position="170"/>
        <end position="302"/>
    </location>
</feature>
<protein>
    <submittedName>
        <fullName evidence="3">4-diphosphocytidyl-2C-methyl-D-erythritol kinase</fullName>
    </submittedName>
</protein>
<evidence type="ECO:0000313" key="4">
    <source>
        <dbReference type="Proteomes" id="UP000268192"/>
    </source>
</evidence>
<sequence>MRFAELPIGEAEDALLAHSVKAAAVRLRKGHRLTAQDIADLDAAGVATVFAVALDAGDEPEDPAAARLAAALHSDHVTIGEAATGRVNIFAAASGLFRVDAAGVDALNRVDPAITFACLKDRSPVNAGDIVSTIKIIPLAVAGPALAEATMAIAQTGLIGVTPFRSAKVALIATTLPSLKPSVMDKTRALLEVRLAPSGSTLLSETRVAHETGVLAEALRNTVNGADILIVFGASAVADPYDVIPEAIRQAGGQVEAVGMPVDPGNLLVLGAIDGKPVIGAPGCARSPKENGFDWVLARILAGETVTRADIAGMGVGGLLTEIASRPQPRIVRQYVSQPTVGGVLLAAGKASRMGIDGAHKLLAEFDGEALVWRTARAGLDAGLTPLIAVTGHRTDEVTAALAGLDLVTLTNPAYASGMASSLKAGIAALDADIDGAIILLADMPGIGPGEIGKLINAFQRAGGEAIVRAASGEKRGNPVILPRSTFDAVLALEGDVGARQIVETSGLRIIDVDIGQAAQLDVDTPEAVAAAGGVLRA</sequence>
<dbReference type="SUPFAM" id="SSF53448">
    <property type="entry name" value="Nucleotide-diphospho-sugar transferases"/>
    <property type="match status" value="1"/>
</dbReference>
<reference evidence="3 4" key="1">
    <citation type="submission" date="2018-09" db="EMBL/GenBank/DDBJ databases">
        <title>Marinorhizobium profundi gen. nov., sp. nov., isolated from a deep-sea sediment sample from the New Britain Trench and proposal of Marinorhizobiaceae fam. nov. in the order Rhizobiales of the class Alphaproteobacteria.</title>
        <authorList>
            <person name="Cao J."/>
        </authorList>
    </citation>
    <scope>NUCLEOTIDE SEQUENCE [LARGE SCALE GENOMIC DNA]</scope>
    <source>
        <strain evidence="3 4">WS11</strain>
    </source>
</reference>
<dbReference type="Pfam" id="PF00994">
    <property type="entry name" value="MoCF_biosynth"/>
    <property type="match status" value="1"/>
</dbReference>
<evidence type="ECO:0000259" key="2">
    <source>
        <dbReference type="SMART" id="SM00852"/>
    </source>
</evidence>
<dbReference type="Pfam" id="PF12804">
    <property type="entry name" value="NTP_transf_3"/>
    <property type="match status" value="1"/>
</dbReference>
<accession>A0A3Q8XNS2</accession>
<dbReference type="InterPro" id="IPR012184">
    <property type="entry name" value="Bifunc_Mopterin-bd"/>
</dbReference>
<dbReference type="GO" id="GO:0016779">
    <property type="term" value="F:nucleotidyltransferase activity"/>
    <property type="evidence" value="ECO:0007669"/>
    <property type="project" value="UniProtKB-ARBA"/>
</dbReference>
<gene>
    <name evidence="3" type="ORF">D5400_11275</name>
</gene>
<dbReference type="Gene3D" id="3.90.550.10">
    <property type="entry name" value="Spore Coat Polysaccharide Biosynthesis Protein SpsA, Chain A"/>
    <property type="match status" value="1"/>
</dbReference>
<dbReference type="PANTHER" id="PTHR43777:SF1">
    <property type="entry name" value="MOLYBDENUM COFACTOR CYTIDYLYLTRANSFERASE"/>
    <property type="match status" value="1"/>
</dbReference>
<dbReference type="Proteomes" id="UP000268192">
    <property type="component" value="Chromosome"/>
</dbReference>
<evidence type="ECO:0000256" key="1">
    <source>
        <dbReference type="ARBA" id="ARBA00022842"/>
    </source>
</evidence>
<dbReference type="InterPro" id="IPR001453">
    <property type="entry name" value="MoaB/Mog_dom"/>
</dbReference>
<dbReference type="InterPro" id="IPR025877">
    <property type="entry name" value="MobA-like_NTP_Trfase"/>
</dbReference>
<dbReference type="RefSeq" id="WP_126010094.1">
    <property type="nucleotide sequence ID" value="NZ_CP032509.1"/>
</dbReference>
<dbReference type="KEGG" id="abaw:D5400_11275"/>
<keyword evidence="3" id="KW-0808">Transferase</keyword>
<dbReference type="AlphaFoldDB" id="A0A3Q8XNS2"/>
<proteinExistence type="predicted"/>
<organism evidence="3 4">
    <name type="scientific">Georhizobium profundi</name>
    <dbReference type="NCBI Taxonomy" id="2341112"/>
    <lineage>
        <taxon>Bacteria</taxon>
        <taxon>Pseudomonadati</taxon>
        <taxon>Pseudomonadota</taxon>
        <taxon>Alphaproteobacteria</taxon>
        <taxon>Hyphomicrobiales</taxon>
        <taxon>Rhizobiaceae</taxon>
        <taxon>Georhizobium</taxon>
    </lineage>
</organism>
<dbReference type="PIRSF" id="PIRSF036626">
    <property type="entry name" value="MPTBd_MobAlike"/>
    <property type="match status" value="1"/>
</dbReference>
<name>A0A3Q8XNS2_9HYPH</name>
<evidence type="ECO:0000313" key="3">
    <source>
        <dbReference type="EMBL" id="AZN71774.1"/>
    </source>
</evidence>
<keyword evidence="1" id="KW-0460">Magnesium</keyword>
<dbReference type="GO" id="GO:0016301">
    <property type="term" value="F:kinase activity"/>
    <property type="evidence" value="ECO:0007669"/>
    <property type="project" value="UniProtKB-KW"/>
</dbReference>
<keyword evidence="4" id="KW-1185">Reference proteome</keyword>
<dbReference type="CDD" id="cd04182">
    <property type="entry name" value="GT_2_like_f"/>
    <property type="match status" value="1"/>
</dbReference>
<keyword evidence="3" id="KW-0418">Kinase</keyword>
<dbReference type="PANTHER" id="PTHR43777">
    <property type="entry name" value="MOLYBDENUM COFACTOR CYTIDYLYLTRANSFERASE"/>
    <property type="match status" value="1"/>
</dbReference>
<dbReference type="EMBL" id="CP032509">
    <property type="protein sequence ID" value="AZN71774.1"/>
    <property type="molecule type" value="Genomic_DNA"/>
</dbReference>
<dbReference type="Gene3D" id="3.40.980.10">
    <property type="entry name" value="MoaB/Mog-like domain"/>
    <property type="match status" value="1"/>
</dbReference>
<dbReference type="InterPro" id="IPR036425">
    <property type="entry name" value="MoaB/Mog-like_dom_sf"/>
</dbReference>
<dbReference type="CDD" id="cd03522">
    <property type="entry name" value="MoeA_like"/>
    <property type="match status" value="1"/>
</dbReference>
<dbReference type="InterPro" id="IPR029044">
    <property type="entry name" value="Nucleotide-diphossugar_trans"/>
</dbReference>
<dbReference type="SUPFAM" id="SSF53218">
    <property type="entry name" value="Molybdenum cofactor biosynthesis proteins"/>
    <property type="match status" value="1"/>
</dbReference>
<dbReference type="SMART" id="SM00852">
    <property type="entry name" value="MoCF_biosynth"/>
    <property type="match status" value="1"/>
</dbReference>
<dbReference type="OrthoDB" id="9779263at2"/>